<organism evidence="2 3">
    <name type="scientific">Riccia sorocarpa</name>
    <dbReference type="NCBI Taxonomy" id="122646"/>
    <lineage>
        <taxon>Eukaryota</taxon>
        <taxon>Viridiplantae</taxon>
        <taxon>Streptophyta</taxon>
        <taxon>Embryophyta</taxon>
        <taxon>Marchantiophyta</taxon>
        <taxon>Marchantiopsida</taxon>
        <taxon>Marchantiidae</taxon>
        <taxon>Marchantiales</taxon>
        <taxon>Ricciaceae</taxon>
        <taxon>Riccia</taxon>
    </lineage>
</organism>
<dbReference type="AlphaFoldDB" id="A0ABD3HAS6"/>
<feature type="region of interest" description="Disordered" evidence="1">
    <location>
        <begin position="114"/>
        <end position="220"/>
    </location>
</feature>
<comment type="caution">
    <text evidence="2">The sequence shown here is derived from an EMBL/GenBank/DDBJ whole genome shotgun (WGS) entry which is preliminary data.</text>
</comment>
<evidence type="ECO:0000256" key="1">
    <source>
        <dbReference type="SAM" id="MobiDB-lite"/>
    </source>
</evidence>
<accession>A0ABD3HAS6</accession>
<name>A0ABD3HAS6_9MARC</name>
<dbReference type="PANTHER" id="PTHR31286">
    <property type="entry name" value="GLYCINE-RICH CELL WALL STRUCTURAL PROTEIN 1.8-LIKE"/>
    <property type="match status" value="1"/>
</dbReference>
<dbReference type="Proteomes" id="UP001633002">
    <property type="component" value="Unassembled WGS sequence"/>
</dbReference>
<protein>
    <submittedName>
        <fullName evidence="2">Uncharacterized protein</fullName>
    </submittedName>
</protein>
<gene>
    <name evidence="2" type="ORF">R1sor_014932</name>
</gene>
<evidence type="ECO:0000313" key="3">
    <source>
        <dbReference type="Proteomes" id="UP001633002"/>
    </source>
</evidence>
<feature type="compositionally biased region" description="Low complexity" evidence="1">
    <location>
        <begin position="169"/>
        <end position="180"/>
    </location>
</feature>
<feature type="compositionally biased region" description="Polar residues" evidence="1">
    <location>
        <begin position="200"/>
        <end position="220"/>
    </location>
</feature>
<sequence>MIYTTPWEPGFDTHKVLAKKMAVWLDLVNVDPMIEEVGRELLGTLGTVLQLIGTTESNDSKFGNIQGCVLMDLTRPLLTMLRMFMNNTKKQIKIRYDTLPDAYYKCQERGHFARNYTKGKEKPDKDKAGMETTQNKEDFTQITRKGNAGGLAAGALADHEIEEEKMEAPTEVATEQTTAESAEEESLPTCMASSGGHAQAPNQSDPQVLDLNSSPADLEV</sequence>
<keyword evidence="3" id="KW-1185">Reference proteome</keyword>
<evidence type="ECO:0000313" key="2">
    <source>
        <dbReference type="EMBL" id="KAL3688623.1"/>
    </source>
</evidence>
<dbReference type="EMBL" id="JBJQOH010000004">
    <property type="protein sequence ID" value="KAL3688623.1"/>
    <property type="molecule type" value="Genomic_DNA"/>
</dbReference>
<reference evidence="2 3" key="1">
    <citation type="submission" date="2024-09" db="EMBL/GenBank/DDBJ databases">
        <title>Chromosome-scale assembly of Riccia sorocarpa.</title>
        <authorList>
            <person name="Paukszto L."/>
        </authorList>
    </citation>
    <scope>NUCLEOTIDE SEQUENCE [LARGE SCALE GENOMIC DNA]</scope>
    <source>
        <strain evidence="2">LP-2024</strain>
        <tissue evidence="2">Aerial parts of the thallus</tissue>
    </source>
</reference>
<dbReference type="InterPro" id="IPR040256">
    <property type="entry name" value="At4g02000-like"/>
</dbReference>
<proteinExistence type="predicted"/>
<feature type="compositionally biased region" description="Basic and acidic residues" evidence="1">
    <location>
        <begin position="118"/>
        <end position="139"/>
    </location>
</feature>
<dbReference type="PANTHER" id="PTHR31286:SF180">
    <property type="entry name" value="OS10G0362600 PROTEIN"/>
    <property type="match status" value="1"/>
</dbReference>